<reference evidence="1" key="2">
    <citation type="submission" date="2022-01" db="EMBL/GenBank/DDBJ databases">
        <authorList>
            <person name="Yamashiro T."/>
            <person name="Shiraishi A."/>
            <person name="Satake H."/>
            <person name="Nakayama K."/>
        </authorList>
    </citation>
    <scope>NUCLEOTIDE SEQUENCE</scope>
</reference>
<gene>
    <name evidence="1" type="ORF">Tco_0859823</name>
</gene>
<dbReference type="Proteomes" id="UP001151760">
    <property type="component" value="Unassembled WGS sequence"/>
</dbReference>
<evidence type="ECO:0008006" key="3">
    <source>
        <dbReference type="Google" id="ProtNLM"/>
    </source>
</evidence>
<sequence>MTTPLQTTNNNSIFRSSLEKEKLTGPNSLDWYRNLRIVLKAEKKLVYLEQPIPPIPTPVAPAEIVPADNLEDSNSNDMLKELKTMFSQQVEHELLEIVKALHDCKQEEGRMGKTIAELHAMLKLHEKGIRKKDVAAPVVLTIRTASLCPQTKDPPPLNNEHPAKDVICHHYGEVGQWMRNSPAYLSELMKKKNKTSCASSSCIFFIELYSFPSKSWVYVTGYGTHICNTNQGLQGSMKLKIRVLNV</sequence>
<organism evidence="1 2">
    <name type="scientific">Tanacetum coccineum</name>
    <dbReference type="NCBI Taxonomy" id="301880"/>
    <lineage>
        <taxon>Eukaryota</taxon>
        <taxon>Viridiplantae</taxon>
        <taxon>Streptophyta</taxon>
        <taxon>Embryophyta</taxon>
        <taxon>Tracheophyta</taxon>
        <taxon>Spermatophyta</taxon>
        <taxon>Magnoliopsida</taxon>
        <taxon>eudicotyledons</taxon>
        <taxon>Gunneridae</taxon>
        <taxon>Pentapetalae</taxon>
        <taxon>asterids</taxon>
        <taxon>campanulids</taxon>
        <taxon>Asterales</taxon>
        <taxon>Asteraceae</taxon>
        <taxon>Asteroideae</taxon>
        <taxon>Anthemideae</taxon>
        <taxon>Anthemidinae</taxon>
        <taxon>Tanacetum</taxon>
    </lineage>
</organism>
<evidence type="ECO:0000313" key="2">
    <source>
        <dbReference type="Proteomes" id="UP001151760"/>
    </source>
</evidence>
<evidence type="ECO:0000313" key="1">
    <source>
        <dbReference type="EMBL" id="GJT12781.1"/>
    </source>
</evidence>
<accession>A0ABQ5BGP6</accession>
<comment type="caution">
    <text evidence="1">The sequence shown here is derived from an EMBL/GenBank/DDBJ whole genome shotgun (WGS) entry which is preliminary data.</text>
</comment>
<protein>
    <recommendedName>
        <fullName evidence="3">Zinc finger, CCHC-type</fullName>
    </recommendedName>
</protein>
<keyword evidence="2" id="KW-1185">Reference proteome</keyword>
<proteinExistence type="predicted"/>
<name>A0ABQ5BGP6_9ASTR</name>
<dbReference type="EMBL" id="BQNB010013176">
    <property type="protein sequence ID" value="GJT12781.1"/>
    <property type="molecule type" value="Genomic_DNA"/>
</dbReference>
<reference evidence="1" key="1">
    <citation type="journal article" date="2022" name="Int. J. Mol. Sci.">
        <title>Draft Genome of Tanacetum Coccineum: Genomic Comparison of Closely Related Tanacetum-Family Plants.</title>
        <authorList>
            <person name="Yamashiro T."/>
            <person name="Shiraishi A."/>
            <person name="Nakayama K."/>
            <person name="Satake H."/>
        </authorList>
    </citation>
    <scope>NUCLEOTIDE SEQUENCE</scope>
</reference>